<feature type="chain" id="PRO_5043387430" evidence="1">
    <location>
        <begin position="21"/>
        <end position="178"/>
    </location>
</feature>
<evidence type="ECO:0000256" key="1">
    <source>
        <dbReference type="SAM" id="SignalP"/>
    </source>
</evidence>
<gene>
    <name evidence="2" type="ORF">V0288_00545</name>
</gene>
<dbReference type="Proteomes" id="UP001328733">
    <property type="component" value="Unassembled WGS sequence"/>
</dbReference>
<keyword evidence="1" id="KW-0732">Signal</keyword>
<name>A0AAW9QRX3_9CHRO</name>
<dbReference type="InterPro" id="IPR021256">
    <property type="entry name" value="DUF2808"/>
</dbReference>
<dbReference type="RefSeq" id="WP_332863043.1">
    <property type="nucleotide sequence ID" value="NZ_JBAFSM010000001.1"/>
</dbReference>
<evidence type="ECO:0000313" key="3">
    <source>
        <dbReference type="Proteomes" id="UP001328733"/>
    </source>
</evidence>
<sequence length="178" mass="19330">MKTVLSLLAMLAVAVPPSIAGQLSDGTVFFEKSPRLLNFYSTFQSARVWGAKYYVTIDLPANTGEPLGSVSLQQRDGIQSIDFLSNKTFAFVGTRQNRGQPLSIRSTNFDPATKTITVVFDPPVPPGNPVSIAFIPTRNPDYGGIYQFGITAYPAGEKTTGLYLGVGRLTIYDAGDRW</sequence>
<keyword evidence="3" id="KW-1185">Reference proteome</keyword>
<proteinExistence type="predicted"/>
<organism evidence="2 3">
    <name type="scientific">Pannus brasiliensis CCIBt3594</name>
    <dbReference type="NCBI Taxonomy" id="1427578"/>
    <lineage>
        <taxon>Bacteria</taxon>
        <taxon>Bacillati</taxon>
        <taxon>Cyanobacteriota</taxon>
        <taxon>Cyanophyceae</taxon>
        <taxon>Oscillatoriophycideae</taxon>
        <taxon>Chroococcales</taxon>
        <taxon>Microcystaceae</taxon>
        <taxon>Pannus</taxon>
    </lineage>
</organism>
<dbReference type="EMBL" id="JBAFSM010000001">
    <property type="protein sequence ID" value="MEG3435594.1"/>
    <property type="molecule type" value="Genomic_DNA"/>
</dbReference>
<dbReference type="AlphaFoldDB" id="A0AAW9QRX3"/>
<accession>A0AAW9QRX3</accession>
<feature type="signal peptide" evidence="1">
    <location>
        <begin position="1"/>
        <end position="20"/>
    </location>
</feature>
<comment type="caution">
    <text evidence="2">The sequence shown here is derived from an EMBL/GenBank/DDBJ whole genome shotgun (WGS) entry which is preliminary data.</text>
</comment>
<reference evidence="2 3" key="1">
    <citation type="submission" date="2024-01" db="EMBL/GenBank/DDBJ databases">
        <title>Genomic insights into the taxonomy and metabolism of the cyanobacterium Pannus brasiliensis CCIBt3594.</title>
        <authorList>
            <person name="Machado M."/>
            <person name="Botero N.B."/>
            <person name="Andreote A.P.D."/>
            <person name="Feitosa A.M.T."/>
            <person name="Popin R."/>
            <person name="Sivonen K."/>
            <person name="Fiore M.F."/>
        </authorList>
    </citation>
    <scope>NUCLEOTIDE SEQUENCE [LARGE SCALE GENOMIC DNA]</scope>
    <source>
        <strain evidence="2 3">CCIBt3594</strain>
    </source>
</reference>
<dbReference type="Pfam" id="PF10989">
    <property type="entry name" value="DUF2808"/>
    <property type="match status" value="1"/>
</dbReference>
<protein>
    <submittedName>
        <fullName evidence="2">DUF2808 domain-containing protein</fullName>
    </submittedName>
</protein>
<evidence type="ECO:0000313" key="2">
    <source>
        <dbReference type="EMBL" id="MEG3435594.1"/>
    </source>
</evidence>